<evidence type="ECO:0000256" key="2">
    <source>
        <dbReference type="ARBA" id="ARBA00023015"/>
    </source>
</evidence>
<proteinExistence type="inferred from homology"/>
<gene>
    <name evidence="15" type="ORF">RIF29_11388</name>
</gene>
<dbReference type="Pfam" id="PF00046">
    <property type="entry name" value="Homeodomain"/>
    <property type="match status" value="1"/>
</dbReference>
<sequence length="258" mass="30377">MMEGNDEYIQQASSSTSKGKNVEIFSCSSEPQQQHQHNPRKKKNKMENNKRRFSDEQIRSLECIFESESKLEPRKKLQLARELGLQPRQVAIWFQNRRARWKSKRVEQEFRKLRDEYDNLASRFESLKKEKESLQLELKKLSDLMGTSSHEVKVGKENSTEDGGSGSGYNNNWRVEVKPSFSNEGLEDREAMHYSDDQDEKSRRSEKSEERGQQQHQVVRMDEHEEIPLASLEKWYSVDPSGILDQSCNTSHWLDFWT</sequence>
<accession>A0AAN9P030</accession>
<evidence type="ECO:0000256" key="6">
    <source>
        <dbReference type="ARBA" id="ARBA00023242"/>
    </source>
</evidence>
<evidence type="ECO:0000313" key="16">
    <source>
        <dbReference type="Proteomes" id="UP001372338"/>
    </source>
</evidence>
<dbReference type="GO" id="GO:0009414">
    <property type="term" value="P:response to water deprivation"/>
    <property type="evidence" value="ECO:0007669"/>
    <property type="project" value="UniProtKB-ARBA"/>
</dbReference>
<dbReference type="GO" id="GO:0005634">
    <property type="term" value="C:nucleus"/>
    <property type="evidence" value="ECO:0007669"/>
    <property type="project" value="UniProtKB-SubCell"/>
</dbReference>
<dbReference type="InterPro" id="IPR017970">
    <property type="entry name" value="Homeobox_CS"/>
</dbReference>
<dbReference type="PANTHER" id="PTHR24326">
    <property type="entry name" value="HOMEOBOX-LEUCINE ZIPPER PROTEIN"/>
    <property type="match status" value="1"/>
</dbReference>
<feature type="compositionally biased region" description="Polar residues" evidence="13">
    <location>
        <begin position="8"/>
        <end position="19"/>
    </location>
</feature>
<protein>
    <recommendedName>
        <fullName evidence="11">Homeobox-leucine zipper protein</fullName>
    </recommendedName>
    <alternativeName>
        <fullName evidence="11">HD-ZIP protein</fullName>
    </alternativeName>
    <alternativeName>
        <fullName evidence="11">Homeodomain transcription factor</fullName>
    </alternativeName>
</protein>
<feature type="DNA-binding region" description="Homeobox" evidence="9">
    <location>
        <begin position="46"/>
        <end position="105"/>
    </location>
</feature>
<dbReference type="InterPro" id="IPR000047">
    <property type="entry name" value="HTH_motif"/>
</dbReference>
<dbReference type="PRINTS" id="PR00031">
    <property type="entry name" value="HTHREPRESSR"/>
</dbReference>
<comment type="subcellular location">
    <subcellularLocation>
        <location evidence="1 9 10">Nucleus</location>
    </subcellularLocation>
</comment>
<keyword evidence="3 9" id="KW-0238">DNA-binding</keyword>
<keyword evidence="12" id="KW-0175">Coiled coil</keyword>
<dbReference type="SUPFAM" id="SSF46689">
    <property type="entry name" value="Homeodomain-like"/>
    <property type="match status" value="1"/>
</dbReference>
<feature type="compositionally biased region" description="Basic and acidic residues" evidence="13">
    <location>
        <begin position="186"/>
        <end position="224"/>
    </location>
</feature>
<dbReference type="GO" id="GO:0000981">
    <property type="term" value="F:DNA-binding transcription factor activity, RNA polymerase II-specific"/>
    <property type="evidence" value="ECO:0007669"/>
    <property type="project" value="UniProtKB-UniRule"/>
</dbReference>
<dbReference type="PROSITE" id="PS00027">
    <property type="entry name" value="HOMEOBOX_1"/>
    <property type="match status" value="1"/>
</dbReference>
<evidence type="ECO:0000256" key="10">
    <source>
        <dbReference type="RuleBase" id="RU000682"/>
    </source>
</evidence>
<feature type="region of interest" description="Disordered" evidence="13">
    <location>
        <begin position="1"/>
        <end position="54"/>
    </location>
</feature>
<dbReference type="InterPro" id="IPR003106">
    <property type="entry name" value="Leu_zip_homeo"/>
</dbReference>
<evidence type="ECO:0000259" key="14">
    <source>
        <dbReference type="PROSITE" id="PS50071"/>
    </source>
</evidence>
<evidence type="ECO:0000256" key="9">
    <source>
        <dbReference type="PROSITE-ProRule" id="PRU00108"/>
    </source>
</evidence>
<dbReference type="GO" id="GO:0000976">
    <property type="term" value="F:transcription cis-regulatory region binding"/>
    <property type="evidence" value="ECO:0007669"/>
    <property type="project" value="UniProtKB-ARBA"/>
</dbReference>
<feature type="coiled-coil region" evidence="12">
    <location>
        <begin position="96"/>
        <end position="144"/>
    </location>
</feature>
<comment type="caution">
    <text evidence="15">The sequence shown here is derived from an EMBL/GenBank/DDBJ whole genome shotgun (WGS) entry which is preliminary data.</text>
</comment>
<feature type="compositionally biased region" description="Basic and acidic residues" evidence="13">
    <location>
        <begin position="45"/>
        <end position="54"/>
    </location>
</feature>
<evidence type="ECO:0000256" key="7">
    <source>
        <dbReference type="ARBA" id="ARBA00025748"/>
    </source>
</evidence>
<evidence type="ECO:0000256" key="12">
    <source>
        <dbReference type="SAM" id="Coils"/>
    </source>
</evidence>
<keyword evidence="2 11" id="KW-0805">Transcription regulation</keyword>
<keyword evidence="6 9" id="KW-0539">Nucleus</keyword>
<dbReference type="Pfam" id="PF02183">
    <property type="entry name" value="HALZ"/>
    <property type="match status" value="1"/>
</dbReference>
<evidence type="ECO:0000256" key="4">
    <source>
        <dbReference type="ARBA" id="ARBA00023155"/>
    </source>
</evidence>
<keyword evidence="4 9" id="KW-0371">Homeobox</keyword>
<dbReference type="EMBL" id="JAYWIO010000002">
    <property type="protein sequence ID" value="KAK7282530.1"/>
    <property type="molecule type" value="Genomic_DNA"/>
</dbReference>
<dbReference type="PANTHER" id="PTHR24326:SF620">
    <property type="entry name" value="HOMEOBOX-LEUCINE ZIPPER PROTEIN"/>
    <property type="match status" value="1"/>
</dbReference>
<evidence type="ECO:0000256" key="1">
    <source>
        <dbReference type="ARBA" id="ARBA00004123"/>
    </source>
</evidence>
<evidence type="ECO:0000256" key="13">
    <source>
        <dbReference type="SAM" id="MobiDB-lite"/>
    </source>
</evidence>
<evidence type="ECO:0000256" key="3">
    <source>
        <dbReference type="ARBA" id="ARBA00023125"/>
    </source>
</evidence>
<evidence type="ECO:0000256" key="11">
    <source>
        <dbReference type="RuleBase" id="RU369038"/>
    </source>
</evidence>
<dbReference type="InterPro" id="IPR001356">
    <property type="entry name" value="HD"/>
</dbReference>
<feature type="compositionally biased region" description="Polar residues" evidence="13">
    <location>
        <begin position="26"/>
        <end position="36"/>
    </location>
</feature>
<dbReference type="GO" id="GO:0009737">
    <property type="term" value="P:response to abscisic acid"/>
    <property type="evidence" value="ECO:0007669"/>
    <property type="project" value="UniProtKB-ARBA"/>
</dbReference>
<dbReference type="GO" id="GO:0045893">
    <property type="term" value="P:positive regulation of DNA-templated transcription"/>
    <property type="evidence" value="ECO:0007669"/>
    <property type="project" value="TreeGrafter"/>
</dbReference>
<keyword evidence="16" id="KW-1185">Reference proteome</keyword>
<comment type="function">
    <text evidence="8">Probable transcription activator that may act as growth regulators in response to water deficit.</text>
</comment>
<feature type="compositionally biased region" description="Basic and acidic residues" evidence="13">
    <location>
        <begin position="150"/>
        <end position="159"/>
    </location>
</feature>
<dbReference type="Gene3D" id="1.10.10.60">
    <property type="entry name" value="Homeodomain-like"/>
    <property type="match status" value="1"/>
</dbReference>
<name>A0AAN9P030_CROPI</name>
<dbReference type="Proteomes" id="UP001372338">
    <property type="component" value="Unassembled WGS sequence"/>
</dbReference>
<comment type="similarity">
    <text evidence="7 11">Belongs to the HD-ZIP homeobox family. Class I subfamily.</text>
</comment>
<evidence type="ECO:0000313" key="15">
    <source>
        <dbReference type="EMBL" id="KAK7282530.1"/>
    </source>
</evidence>
<organism evidence="15 16">
    <name type="scientific">Crotalaria pallida</name>
    <name type="common">Smooth rattlebox</name>
    <name type="synonym">Crotalaria striata</name>
    <dbReference type="NCBI Taxonomy" id="3830"/>
    <lineage>
        <taxon>Eukaryota</taxon>
        <taxon>Viridiplantae</taxon>
        <taxon>Streptophyta</taxon>
        <taxon>Embryophyta</taxon>
        <taxon>Tracheophyta</taxon>
        <taxon>Spermatophyta</taxon>
        <taxon>Magnoliopsida</taxon>
        <taxon>eudicotyledons</taxon>
        <taxon>Gunneridae</taxon>
        <taxon>Pentapetalae</taxon>
        <taxon>rosids</taxon>
        <taxon>fabids</taxon>
        <taxon>Fabales</taxon>
        <taxon>Fabaceae</taxon>
        <taxon>Papilionoideae</taxon>
        <taxon>50 kb inversion clade</taxon>
        <taxon>genistoids sensu lato</taxon>
        <taxon>core genistoids</taxon>
        <taxon>Crotalarieae</taxon>
        <taxon>Crotalaria</taxon>
    </lineage>
</organism>
<reference evidence="15 16" key="1">
    <citation type="submission" date="2024-01" db="EMBL/GenBank/DDBJ databases">
        <title>The genomes of 5 underutilized Papilionoideae crops provide insights into root nodulation and disease resistanc.</title>
        <authorList>
            <person name="Yuan L."/>
        </authorList>
    </citation>
    <scope>NUCLEOTIDE SEQUENCE [LARGE SCALE GENOMIC DNA]</scope>
    <source>
        <strain evidence="15">ZHUSHIDOU_FW_LH</strain>
        <tissue evidence="15">Leaf</tissue>
    </source>
</reference>
<dbReference type="PROSITE" id="PS50071">
    <property type="entry name" value="HOMEOBOX_2"/>
    <property type="match status" value="1"/>
</dbReference>
<comment type="function">
    <text evidence="11">Transcription factor.</text>
</comment>
<dbReference type="FunFam" id="1.10.10.60:FF:000293">
    <property type="entry name" value="Homeobox-leucine zipper protein ATHB-7"/>
    <property type="match status" value="1"/>
</dbReference>
<feature type="region of interest" description="Disordered" evidence="13">
    <location>
        <begin position="149"/>
        <end position="224"/>
    </location>
</feature>
<evidence type="ECO:0000256" key="8">
    <source>
        <dbReference type="ARBA" id="ARBA00058361"/>
    </source>
</evidence>
<keyword evidence="5 11" id="KW-0804">Transcription</keyword>
<dbReference type="InterPro" id="IPR009057">
    <property type="entry name" value="Homeodomain-like_sf"/>
</dbReference>
<dbReference type="AlphaFoldDB" id="A0AAN9P030"/>
<dbReference type="CDD" id="cd00086">
    <property type="entry name" value="homeodomain"/>
    <property type="match status" value="1"/>
</dbReference>
<dbReference type="SMART" id="SM00389">
    <property type="entry name" value="HOX"/>
    <property type="match status" value="1"/>
</dbReference>
<dbReference type="InterPro" id="IPR045224">
    <property type="entry name" value="HDZip_class_I_plant"/>
</dbReference>
<feature type="domain" description="Homeobox" evidence="14">
    <location>
        <begin position="44"/>
        <end position="104"/>
    </location>
</feature>
<evidence type="ECO:0000256" key="5">
    <source>
        <dbReference type="ARBA" id="ARBA00023163"/>
    </source>
</evidence>